<dbReference type="GO" id="GO:0008320">
    <property type="term" value="F:protein transmembrane transporter activity"/>
    <property type="evidence" value="ECO:0007669"/>
    <property type="project" value="TreeGrafter"/>
</dbReference>
<sequence>MNKSIILAFFLLGSIVFSAGVGDIIERNNAAIENERRQQELERRQRELERENFGKEPQIIDGTDEVDTSVRFFIRKIEVQDEYNLLNKAEIKAVTKKYLNRKLSSKDINKLMTDLNNKYIEKGYITTRVRLDETQNLSEGTIRLITLPGTVEGASLNENTFSDRMKVFMSVPKNKKRILRLQDTEQATDQFNRVSSNNVEIKIAPGQEAGGSILQIENQQSRTFSANISYNNYGDESTGRDRAKIDITKDNLLGINDSFYASYQRGRNKRPLRNDYTGSSSIPPGTIIKDKDDLLPADTEAEPEKFNEDWSLNYSFPFRYWTFSTGYSHSYYISSSEGYNGLYDTSGRSTQFNLNADRVVYRNKMSKISINGGLKLKTNQNYFEDVQLVDRRLTIGSLGINYSRGFFGGILGFDVSYDRGLPWFRSADDHEKEIDDPKGRFDKYGVNINWYKPMTIGKQRFTYRLVGVGQYTQDVLYGSEKISMGDEYTIRGYKGDSISGDKGYYVKNELSYNLNISKIGSISPYIGYDFGESWNNEVHDIYRYGYMRGFAVGVKYYGEIFNFDIAYTKPDKASGYVSKPEDEVYVTFGIKF</sequence>
<organism evidence="8 9">
    <name type="scientific">Sebaldella termitidis (strain ATCC 33386 / NCTC 11300)</name>
    <dbReference type="NCBI Taxonomy" id="526218"/>
    <lineage>
        <taxon>Bacteria</taxon>
        <taxon>Fusobacteriati</taxon>
        <taxon>Fusobacteriota</taxon>
        <taxon>Fusobacteriia</taxon>
        <taxon>Fusobacteriales</taxon>
        <taxon>Leptotrichiaceae</taxon>
        <taxon>Sebaldella</taxon>
    </lineage>
</organism>
<evidence type="ECO:0000259" key="7">
    <source>
        <dbReference type="Pfam" id="PF17287"/>
    </source>
</evidence>
<keyword evidence="1" id="KW-1134">Transmembrane beta strand</keyword>
<dbReference type="KEGG" id="str:Sterm_4182"/>
<dbReference type="Pfam" id="PF08479">
    <property type="entry name" value="POTRA_2"/>
    <property type="match status" value="1"/>
</dbReference>
<evidence type="ECO:0000259" key="6">
    <source>
        <dbReference type="Pfam" id="PF08479"/>
    </source>
</evidence>
<reference evidence="8 9" key="1">
    <citation type="journal article" date="2010" name="Stand. Genomic Sci.">
        <title>Complete genome sequence of Sebaldella termitidis type strain (NCTC 11300).</title>
        <authorList>
            <person name="Harmon-Smith M."/>
            <person name="Celia L."/>
            <person name="Chertkov O."/>
            <person name="Lapidus A."/>
            <person name="Copeland A."/>
            <person name="Glavina Del Rio T."/>
            <person name="Nolan M."/>
            <person name="Lucas S."/>
            <person name="Tice H."/>
            <person name="Cheng J.F."/>
            <person name="Han C."/>
            <person name="Detter J.C."/>
            <person name="Bruce D."/>
            <person name="Goodwin L."/>
            <person name="Pitluck S."/>
            <person name="Pati A."/>
            <person name="Liolios K."/>
            <person name="Ivanova N."/>
            <person name="Mavromatis K."/>
            <person name="Mikhailova N."/>
            <person name="Chen A."/>
            <person name="Palaniappan K."/>
            <person name="Land M."/>
            <person name="Hauser L."/>
            <person name="Chang Y.J."/>
            <person name="Jeffries C.D."/>
            <person name="Brettin T."/>
            <person name="Goker M."/>
            <person name="Beck B."/>
            <person name="Bristow J."/>
            <person name="Eisen J.A."/>
            <person name="Markowitz V."/>
            <person name="Hugenholtz P."/>
            <person name="Kyrpides N.C."/>
            <person name="Klenk H.P."/>
            <person name="Chen F."/>
        </authorList>
    </citation>
    <scope>NUCLEOTIDE SEQUENCE [LARGE SCALE GENOMIC DNA]</scope>
    <source>
        <strain evidence="9">ATCC 33386 / NCTC 11300</strain>
        <plasmid evidence="9">Plasmid pSTERM01</plasmid>
    </source>
</reference>
<dbReference type="PIRSF" id="PIRSF029745">
    <property type="entry name" value="FhaC"/>
    <property type="match status" value="1"/>
</dbReference>
<feature type="domain" description="ShlB POTRA" evidence="7">
    <location>
        <begin position="151"/>
        <end position="205"/>
    </location>
</feature>
<dbReference type="Pfam" id="PF17287">
    <property type="entry name" value="POTRA_3"/>
    <property type="match status" value="1"/>
</dbReference>
<proteinExistence type="predicted"/>
<keyword evidence="9" id="KW-1185">Reference proteome</keyword>
<evidence type="ECO:0000259" key="5">
    <source>
        <dbReference type="Pfam" id="PF03865"/>
    </source>
</evidence>
<evidence type="ECO:0000256" key="1">
    <source>
        <dbReference type="ARBA" id="ARBA00022452"/>
    </source>
</evidence>
<dbReference type="Proteomes" id="UP000000845">
    <property type="component" value="Plasmid pSTERM01"/>
</dbReference>
<dbReference type="InterPro" id="IPR051544">
    <property type="entry name" value="TPS_OM_transporter"/>
</dbReference>
<feature type="domain" description="Haemolysin activator HlyB C-terminal" evidence="5">
    <location>
        <begin position="210"/>
        <end position="555"/>
    </location>
</feature>
<feature type="region of interest" description="Disordered" evidence="4">
    <location>
        <begin position="270"/>
        <end position="291"/>
    </location>
</feature>
<dbReference type="InterPro" id="IPR013686">
    <property type="entry name" value="Polypept-transport_assoc_ShlB"/>
</dbReference>
<dbReference type="PANTHER" id="PTHR34597">
    <property type="entry name" value="SLR1661 PROTEIN"/>
    <property type="match status" value="1"/>
</dbReference>
<protein>
    <submittedName>
        <fullName evidence="8">Polypeptide-transport-associated domain protein ShlB-type</fullName>
    </submittedName>
</protein>
<keyword evidence="2" id="KW-0812">Transmembrane</keyword>
<gene>
    <name evidence="8" type="ORF">Sterm_4182</name>
</gene>
<accession>D1AS26</accession>
<keyword evidence="8" id="KW-0614">Plasmid</keyword>
<dbReference type="Gene3D" id="2.40.160.50">
    <property type="entry name" value="membrane protein fhac: a member of the omp85/tpsb transporter family"/>
    <property type="match status" value="1"/>
</dbReference>
<dbReference type="EMBL" id="CP001740">
    <property type="protein sequence ID" value="ACZ11013.1"/>
    <property type="molecule type" value="Genomic_DNA"/>
</dbReference>
<evidence type="ECO:0000256" key="3">
    <source>
        <dbReference type="ARBA" id="ARBA00023237"/>
    </source>
</evidence>
<name>D1AS26_SEBTE</name>
<dbReference type="AlphaFoldDB" id="D1AS26"/>
<keyword evidence="3" id="KW-0998">Cell outer membrane</keyword>
<geneLocation type="plasmid" evidence="8 9">
    <name>pSTERM01</name>
</geneLocation>
<keyword evidence="1" id="KW-0472">Membrane</keyword>
<evidence type="ECO:0000313" key="9">
    <source>
        <dbReference type="Proteomes" id="UP000000845"/>
    </source>
</evidence>
<dbReference type="Gene3D" id="3.10.20.310">
    <property type="entry name" value="membrane protein fhac"/>
    <property type="match status" value="1"/>
</dbReference>
<dbReference type="GO" id="GO:0098046">
    <property type="term" value="C:type V protein secretion system complex"/>
    <property type="evidence" value="ECO:0007669"/>
    <property type="project" value="TreeGrafter"/>
</dbReference>
<dbReference type="HOGENOM" id="CLU_020581_4_0_0"/>
<dbReference type="InterPro" id="IPR005565">
    <property type="entry name" value="Hemolysn_activator_HlyB_C"/>
</dbReference>
<dbReference type="InterPro" id="IPR027282">
    <property type="entry name" value="TPS"/>
</dbReference>
<dbReference type="RefSeq" id="WP_012863588.1">
    <property type="nucleotide sequence ID" value="NC_013518.1"/>
</dbReference>
<dbReference type="InterPro" id="IPR035251">
    <property type="entry name" value="ShlB_POTRA"/>
</dbReference>
<evidence type="ECO:0000313" key="8">
    <source>
        <dbReference type="EMBL" id="ACZ11013.1"/>
    </source>
</evidence>
<evidence type="ECO:0000256" key="2">
    <source>
        <dbReference type="ARBA" id="ARBA00022692"/>
    </source>
</evidence>
<dbReference type="GO" id="GO:0046819">
    <property type="term" value="P:protein secretion by the type V secretion system"/>
    <property type="evidence" value="ECO:0007669"/>
    <property type="project" value="TreeGrafter"/>
</dbReference>
<dbReference type="PANTHER" id="PTHR34597:SF3">
    <property type="entry name" value="OUTER MEMBRANE TRANSPORTER CDIB"/>
    <property type="match status" value="1"/>
</dbReference>
<feature type="domain" description="Polypeptide-transport-associated ShlB-type" evidence="6">
    <location>
        <begin position="72"/>
        <end position="149"/>
    </location>
</feature>
<dbReference type="Pfam" id="PF03865">
    <property type="entry name" value="ShlB"/>
    <property type="match status" value="1"/>
</dbReference>
<evidence type="ECO:0000256" key="4">
    <source>
        <dbReference type="SAM" id="MobiDB-lite"/>
    </source>
</evidence>